<feature type="region of interest" description="Disordered" evidence="1">
    <location>
        <begin position="1"/>
        <end position="24"/>
    </location>
</feature>
<sequence>MSSPSVPVGPKSPSPPVSSSNFGRHPAVEDDVAVVMDDETAAIVVNSDEEDAVLRGGEVIVLEEDWVGRVVVWDLMRSVLCSIRVSCV</sequence>
<protein>
    <submittedName>
        <fullName evidence="2">Uncharacterized protein</fullName>
    </submittedName>
</protein>
<gene>
    <name evidence="2" type="ORF">FSB_LOCUS59685</name>
</gene>
<accession>A0A2N9J5N0</accession>
<evidence type="ECO:0000256" key="1">
    <source>
        <dbReference type="SAM" id="MobiDB-lite"/>
    </source>
</evidence>
<name>A0A2N9J5N0_FAGSY</name>
<proteinExistence type="predicted"/>
<reference evidence="2" key="1">
    <citation type="submission" date="2018-02" db="EMBL/GenBank/DDBJ databases">
        <authorList>
            <person name="Cohen D.B."/>
            <person name="Kent A.D."/>
        </authorList>
    </citation>
    <scope>NUCLEOTIDE SEQUENCE</scope>
</reference>
<dbReference type="AlphaFoldDB" id="A0A2N9J5N0"/>
<organism evidence="2">
    <name type="scientific">Fagus sylvatica</name>
    <name type="common">Beechnut</name>
    <dbReference type="NCBI Taxonomy" id="28930"/>
    <lineage>
        <taxon>Eukaryota</taxon>
        <taxon>Viridiplantae</taxon>
        <taxon>Streptophyta</taxon>
        <taxon>Embryophyta</taxon>
        <taxon>Tracheophyta</taxon>
        <taxon>Spermatophyta</taxon>
        <taxon>Magnoliopsida</taxon>
        <taxon>eudicotyledons</taxon>
        <taxon>Gunneridae</taxon>
        <taxon>Pentapetalae</taxon>
        <taxon>rosids</taxon>
        <taxon>fabids</taxon>
        <taxon>Fagales</taxon>
        <taxon>Fagaceae</taxon>
        <taxon>Fagus</taxon>
    </lineage>
</organism>
<dbReference type="EMBL" id="OIVN01006380">
    <property type="protein sequence ID" value="SPD31803.1"/>
    <property type="molecule type" value="Genomic_DNA"/>
</dbReference>
<evidence type="ECO:0000313" key="2">
    <source>
        <dbReference type="EMBL" id="SPD31803.1"/>
    </source>
</evidence>